<reference evidence="1" key="1">
    <citation type="submission" date="2016-04" db="EMBL/GenBank/DDBJ databases">
        <authorList>
            <person name="Evans L.H."/>
            <person name="Alamgir A."/>
            <person name="Owens N."/>
            <person name="Weber N.D."/>
            <person name="Virtaneva K."/>
            <person name="Barbian K."/>
            <person name="Babar A."/>
            <person name="Rosenke K."/>
        </authorList>
    </citation>
    <scope>NUCLEOTIDE SEQUENCE [LARGE SCALE GENOMIC DNA]</scope>
    <source>
        <strain evidence="1">CBS 101.48</strain>
    </source>
</reference>
<protein>
    <submittedName>
        <fullName evidence="1">Uncharacterized protein</fullName>
    </submittedName>
</protein>
<keyword evidence="2" id="KW-1185">Reference proteome</keyword>
<dbReference type="OrthoDB" id="5588148at2759"/>
<dbReference type="InParanoid" id="A0A163J2T1"/>
<gene>
    <name evidence="1" type="primary">ABSGL_02263.1 scaffold 2889</name>
</gene>
<evidence type="ECO:0000313" key="2">
    <source>
        <dbReference type="Proteomes" id="UP000078561"/>
    </source>
</evidence>
<dbReference type="EMBL" id="LT551294">
    <property type="protein sequence ID" value="SAL96835.1"/>
    <property type="molecule type" value="Genomic_DNA"/>
</dbReference>
<evidence type="ECO:0000313" key="1">
    <source>
        <dbReference type="EMBL" id="SAL96835.1"/>
    </source>
</evidence>
<dbReference type="Proteomes" id="UP000078561">
    <property type="component" value="Unassembled WGS sequence"/>
</dbReference>
<name>A0A163J2T1_ABSGL</name>
<feature type="non-terminal residue" evidence="1">
    <location>
        <position position="144"/>
    </location>
</feature>
<sequence>MSGNTSNNEDTTMVDSTLANDPLQMAKTTITTLKNKAAEDLLTITTTIASGEACSNEVMSLCEENANKLDRTKALFHRMYPMEPMFAPTPKEVKVPNIEANQVPGLRSESDPLLPGPIGDVYLDVTKFIQHFERIFKFKELNID</sequence>
<organism evidence="1">
    <name type="scientific">Absidia glauca</name>
    <name type="common">Pin mould</name>
    <dbReference type="NCBI Taxonomy" id="4829"/>
    <lineage>
        <taxon>Eukaryota</taxon>
        <taxon>Fungi</taxon>
        <taxon>Fungi incertae sedis</taxon>
        <taxon>Mucoromycota</taxon>
        <taxon>Mucoromycotina</taxon>
        <taxon>Mucoromycetes</taxon>
        <taxon>Mucorales</taxon>
        <taxon>Cunninghamellaceae</taxon>
        <taxon>Absidia</taxon>
    </lineage>
</organism>
<dbReference type="AlphaFoldDB" id="A0A163J2T1"/>
<proteinExistence type="predicted"/>
<accession>A0A163J2T1</accession>